<dbReference type="EMBL" id="JAPMLT010000012">
    <property type="protein sequence ID" value="MCX7571646.1"/>
    <property type="molecule type" value="Genomic_DNA"/>
</dbReference>
<evidence type="ECO:0000256" key="1">
    <source>
        <dbReference type="ARBA" id="ARBA00004418"/>
    </source>
</evidence>
<dbReference type="RefSeq" id="WP_267152896.1">
    <property type="nucleotide sequence ID" value="NZ_JAPMLT010000012.1"/>
</dbReference>
<keyword evidence="7" id="KW-1185">Reference proteome</keyword>
<proteinExistence type="inferred from homology"/>
<name>A0ABT3X5E7_9BACL</name>
<comment type="caution">
    <text evidence="6">The sequence shown here is derived from an EMBL/GenBank/DDBJ whole genome shotgun (WGS) entry which is preliminary data.</text>
</comment>
<keyword evidence="3 4" id="KW-0732">Signal</keyword>
<dbReference type="PROSITE" id="PS51257">
    <property type="entry name" value="PROKAR_LIPOPROTEIN"/>
    <property type="match status" value="1"/>
</dbReference>
<evidence type="ECO:0000256" key="2">
    <source>
        <dbReference type="ARBA" id="ARBA00010742"/>
    </source>
</evidence>
<feature type="signal peptide" evidence="4">
    <location>
        <begin position="1"/>
        <end position="24"/>
    </location>
</feature>
<accession>A0ABT3X5E7</accession>
<dbReference type="Pfam" id="PF09084">
    <property type="entry name" value="NMT1"/>
    <property type="match status" value="1"/>
</dbReference>
<dbReference type="PANTHER" id="PTHR30024">
    <property type="entry name" value="ALIPHATIC SULFONATES-BINDING PROTEIN-RELATED"/>
    <property type="match status" value="1"/>
</dbReference>
<dbReference type="Proteomes" id="UP001208017">
    <property type="component" value="Unassembled WGS sequence"/>
</dbReference>
<sequence>MKAHTMKKSLGLLTAVTLSFALVACGGGTNTKETTAGGTAAAEKTVKVNVGSSSKGAVTAIQIEVAQALGFFKEEGLDANVIYFKSGTESAGALVSGQIDFSVNAVDHAIKAREQNKTLKMIASFTDKPSNTLLVSSSLKDSVKSVKDLKGKKIGVTGVGSGTHILTTYVLQKNGMTAEDVQIVPIGSASNFIAAFKNNAIDAGMVFDPTSTQLTDMSYTFPLIDMSDDAGTKQVFTEGGYQFTGLLTTEDVINNKKDVAQRMVNAMIKSNKYIASHKAEEIVAKLPADVVGKDKDLYLKSFAHTQPAISKDGVVSKKAVENNLEALKAYDPKNEAVKTLDAASLYDMQFVENSKK</sequence>
<dbReference type="PANTHER" id="PTHR30024:SF47">
    <property type="entry name" value="TAURINE-BINDING PERIPLASMIC PROTEIN"/>
    <property type="match status" value="1"/>
</dbReference>
<comment type="subcellular location">
    <subcellularLocation>
        <location evidence="1">Periplasm</location>
    </subcellularLocation>
</comment>
<evidence type="ECO:0000256" key="4">
    <source>
        <dbReference type="SAM" id="SignalP"/>
    </source>
</evidence>
<dbReference type="Gene3D" id="3.40.190.10">
    <property type="entry name" value="Periplasmic binding protein-like II"/>
    <property type="match status" value="2"/>
</dbReference>
<dbReference type="InterPro" id="IPR015168">
    <property type="entry name" value="SsuA/THI5"/>
</dbReference>
<feature type="domain" description="SsuA/THI5-like" evidence="5">
    <location>
        <begin position="63"/>
        <end position="279"/>
    </location>
</feature>
<reference evidence="6 7" key="1">
    <citation type="submission" date="2022-11" db="EMBL/GenBank/DDBJ databases">
        <title>Study of microbial diversity in lake waters.</title>
        <authorList>
            <person name="Zhang J."/>
        </authorList>
    </citation>
    <scope>NUCLEOTIDE SEQUENCE [LARGE SCALE GENOMIC DNA]</scope>
    <source>
        <strain evidence="6 7">DT12</strain>
    </source>
</reference>
<evidence type="ECO:0000313" key="7">
    <source>
        <dbReference type="Proteomes" id="UP001208017"/>
    </source>
</evidence>
<dbReference type="SUPFAM" id="SSF53850">
    <property type="entry name" value="Periplasmic binding protein-like II"/>
    <property type="match status" value="1"/>
</dbReference>
<gene>
    <name evidence="6" type="ORF">OS242_17020</name>
</gene>
<feature type="chain" id="PRO_5046901308" evidence="4">
    <location>
        <begin position="25"/>
        <end position="356"/>
    </location>
</feature>
<protein>
    <submittedName>
        <fullName evidence="6">ABC transporter substrate-binding protein</fullName>
    </submittedName>
</protein>
<evidence type="ECO:0000313" key="6">
    <source>
        <dbReference type="EMBL" id="MCX7571646.1"/>
    </source>
</evidence>
<evidence type="ECO:0000259" key="5">
    <source>
        <dbReference type="Pfam" id="PF09084"/>
    </source>
</evidence>
<organism evidence="6 7">
    <name type="scientific">Tumebacillus lacus</name>
    <dbReference type="NCBI Taxonomy" id="2995335"/>
    <lineage>
        <taxon>Bacteria</taxon>
        <taxon>Bacillati</taxon>
        <taxon>Bacillota</taxon>
        <taxon>Bacilli</taxon>
        <taxon>Bacillales</taxon>
        <taxon>Alicyclobacillaceae</taxon>
        <taxon>Tumebacillus</taxon>
    </lineage>
</organism>
<comment type="similarity">
    <text evidence="2">Belongs to the bacterial solute-binding protein SsuA/TauA family.</text>
</comment>
<evidence type="ECO:0000256" key="3">
    <source>
        <dbReference type="ARBA" id="ARBA00022729"/>
    </source>
</evidence>